<comment type="caution">
    <text evidence="8">The sequence shown here is derived from an EMBL/GenBank/DDBJ whole genome shotgun (WGS) entry which is preliminary data.</text>
</comment>
<dbReference type="InterPro" id="IPR014284">
    <property type="entry name" value="RNA_pol_sigma-70_dom"/>
</dbReference>
<dbReference type="InterPro" id="IPR036388">
    <property type="entry name" value="WH-like_DNA-bd_sf"/>
</dbReference>
<reference evidence="9" key="1">
    <citation type="journal article" date="2019" name="Int. J. Syst. Evol. Microbiol.">
        <title>The Global Catalogue of Microorganisms (GCM) 10K type strain sequencing project: providing services to taxonomists for standard genome sequencing and annotation.</title>
        <authorList>
            <consortium name="The Broad Institute Genomics Platform"/>
            <consortium name="The Broad Institute Genome Sequencing Center for Infectious Disease"/>
            <person name="Wu L."/>
            <person name="Ma J."/>
        </authorList>
    </citation>
    <scope>NUCLEOTIDE SEQUENCE [LARGE SCALE GENOMIC DNA]</scope>
    <source>
        <strain evidence="9">JCM 31202</strain>
    </source>
</reference>
<dbReference type="Pfam" id="PF08281">
    <property type="entry name" value="Sigma70_r4_2"/>
    <property type="match status" value="1"/>
</dbReference>
<sequence length="192" mass="20854">MRLHHRGPVADEGGAGTPGESGGAPDGDAGLTGLFRAHHVSLVRLAVLLVGDQGTAEDVVQDVYARLQHRERRGGKGGTPAAAPELLAYARAAVLNACRTLLRRRALAHRLFQAPQPVWSAENDVLIADDRRRVLRALTRLPVRQREAIVLRYYLGLSEAEIAAAMGVRAGTVKSTISRGLDALRDRYEEER</sequence>
<keyword evidence="4" id="KW-0238">DNA-binding</keyword>
<dbReference type="Proteomes" id="UP001596972">
    <property type="component" value="Unassembled WGS sequence"/>
</dbReference>
<dbReference type="EMBL" id="JBHTJA010000075">
    <property type="protein sequence ID" value="MFD0904152.1"/>
    <property type="molecule type" value="Genomic_DNA"/>
</dbReference>
<feature type="domain" description="RNA polymerase sigma factor 70 region 4 type 2" evidence="7">
    <location>
        <begin position="132"/>
        <end position="184"/>
    </location>
</feature>
<keyword evidence="3" id="KW-0731">Sigma factor</keyword>
<dbReference type="InterPro" id="IPR039425">
    <property type="entry name" value="RNA_pol_sigma-70-like"/>
</dbReference>
<organism evidence="8 9">
    <name type="scientific">Actinomadura sediminis</name>
    <dbReference type="NCBI Taxonomy" id="1038904"/>
    <lineage>
        <taxon>Bacteria</taxon>
        <taxon>Bacillati</taxon>
        <taxon>Actinomycetota</taxon>
        <taxon>Actinomycetes</taxon>
        <taxon>Streptosporangiales</taxon>
        <taxon>Thermomonosporaceae</taxon>
        <taxon>Actinomadura</taxon>
    </lineage>
</organism>
<dbReference type="PANTHER" id="PTHR43133">
    <property type="entry name" value="RNA POLYMERASE ECF-TYPE SIGMA FACTO"/>
    <property type="match status" value="1"/>
</dbReference>
<dbReference type="Gene3D" id="1.10.10.10">
    <property type="entry name" value="Winged helix-like DNA-binding domain superfamily/Winged helix DNA-binding domain"/>
    <property type="match status" value="1"/>
</dbReference>
<gene>
    <name evidence="8" type="ORF">ACFQ11_27470</name>
</gene>
<evidence type="ECO:0000256" key="4">
    <source>
        <dbReference type="ARBA" id="ARBA00023125"/>
    </source>
</evidence>
<dbReference type="CDD" id="cd06171">
    <property type="entry name" value="Sigma70_r4"/>
    <property type="match status" value="1"/>
</dbReference>
<dbReference type="SUPFAM" id="SSF88659">
    <property type="entry name" value="Sigma3 and sigma4 domains of RNA polymerase sigma factors"/>
    <property type="match status" value="1"/>
</dbReference>
<feature type="region of interest" description="Disordered" evidence="6">
    <location>
        <begin position="1"/>
        <end position="28"/>
    </location>
</feature>
<comment type="similarity">
    <text evidence="1">Belongs to the sigma-70 factor family. ECF subfamily.</text>
</comment>
<dbReference type="PANTHER" id="PTHR43133:SF50">
    <property type="entry name" value="ECF RNA POLYMERASE SIGMA FACTOR SIGM"/>
    <property type="match status" value="1"/>
</dbReference>
<evidence type="ECO:0000256" key="2">
    <source>
        <dbReference type="ARBA" id="ARBA00023015"/>
    </source>
</evidence>
<keyword evidence="5" id="KW-0804">Transcription</keyword>
<evidence type="ECO:0000256" key="6">
    <source>
        <dbReference type="SAM" id="MobiDB-lite"/>
    </source>
</evidence>
<name>A0ABW3EVB2_9ACTN</name>
<dbReference type="InterPro" id="IPR013325">
    <property type="entry name" value="RNA_pol_sigma_r2"/>
</dbReference>
<feature type="compositionally biased region" description="Gly residues" evidence="6">
    <location>
        <begin position="13"/>
        <end position="25"/>
    </location>
</feature>
<keyword evidence="9" id="KW-1185">Reference proteome</keyword>
<evidence type="ECO:0000256" key="3">
    <source>
        <dbReference type="ARBA" id="ARBA00023082"/>
    </source>
</evidence>
<dbReference type="InterPro" id="IPR013324">
    <property type="entry name" value="RNA_pol_sigma_r3/r4-like"/>
</dbReference>
<evidence type="ECO:0000313" key="8">
    <source>
        <dbReference type="EMBL" id="MFD0904152.1"/>
    </source>
</evidence>
<keyword evidence="2" id="KW-0805">Transcription regulation</keyword>
<evidence type="ECO:0000256" key="5">
    <source>
        <dbReference type="ARBA" id="ARBA00023163"/>
    </source>
</evidence>
<protein>
    <submittedName>
        <fullName evidence="8">RNA polymerase sigma factor</fullName>
    </submittedName>
</protein>
<dbReference type="SUPFAM" id="SSF88946">
    <property type="entry name" value="Sigma2 domain of RNA polymerase sigma factors"/>
    <property type="match status" value="1"/>
</dbReference>
<accession>A0ABW3EVB2</accession>
<dbReference type="Gene3D" id="1.10.1740.10">
    <property type="match status" value="1"/>
</dbReference>
<evidence type="ECO:0000259" key="7">
    <source>
        <dbReference type="Pfam" id="PF08281"/>
    </source>
</evidence>
<dbReference type="NCBIfam" id="TIGR02937">
    <property type="entry name" value="sigma70-ECF"/>
    <property type="match status" value="1"/>
</dbReference>
<evidence type="ECO:0000313" key="9">
    <source>
        <dbReference type="Proteomes" id="UP001596972"/>
    </source>
</evidence>
<dbReference type="RefSeq" id="WP_378303721.1">
    <property type="nucleotide sequence ID" value="NZ_JBHTJA010000075.1"/>
</dbReference>
<evidence type="ECO:0000256" key="1">
    <source>
        <dbReference type="ARBA" id="ARBA00010641"/>
    </source>
</evidence>
<proteinExistence type="inferred from homology"/>
<dbReference type="InterPro" id="IPR013249">
    <property type="entry name" value="RNA_pol_sigma70_r4_t2"/>
</dbReference>